<organism evidence="2 3">
    <name type="scientific">Snuella sedimenti</name>
    <dbReference type="NCBI Taxonomy" id="2798802"/>
    <lineage>
        <taxon>Bacteria</taxon>
        <taxon>Pseudomonadati</taxon>
        <taxon>Bacteroidota</taxon>
        <taxon>Flavobacteriia</taxon>
        <taxon>Flavobacteriales</taxon>
        <taxon>Flavobacteriaceae</taxon>
        <taxon>Snuella</taxon>
    </lineage>
</organism>
<proteinExistence type="predicted"/>
<keyword evidence="2" id="KW-0255">Endonuclease</keyword>
<dbReference type="EMBL" id="JAELVQ010000041">
    <property type="protein sequence ID" value="MBJ6369795.1"/>
    <property type="molecule type" value="Genomic_DNA"/>
</dbReference>
<keyword evidence="2" id="KW-0378">Hydrolase</keyword>
<dbReference type="InterPro" id="IPR003615">
    <property type="entry name" value="HNH_nuc"/>
</dbReference>
<comment type="caution">
    <text evidence="2">The sequence shown here is derived from an EMBL/GenBank/DDBJ whole genome shotgun (WGS) entry which is preliminary data.</text>
</comment>
<protein>
    <submittedName>
        <fullName evidence="2">HNH endonuclease</fullName>
    </submittedName>
</protein>
<dbReference type="GO" id="GO:0004519">
    <property type="term" value="F:endonuclease activity"/>
    <property type="evidence" value="ECO:0007669"/>
    <property type="project" value="UniProtKB-KW"/>
</dbReference>
<dbReference type="Gene3D" id="1.10.30.50">
    <property type="match status" value="1"/>
</dbReference>
<dbReference type="InterPro" id="IPR002711">
    <property type="entry name" value="HNH"/>
</dbReference>
<keyword evidence="2" id="KW-0540">Nuclease</keyword>
<dbReference type="Proteomes" id="UP000610931">
    <property type="component" value="Unassembled WGS sequence"/>
</dbReference>
<keyword evidence="3" id="KW-1185">Reference proteome</keyword>
<sequence>MINTYLQYGVSIDLATKLDGLNLPKTTFEKTSKKNLIDVYKLSEQEVDTIKDLIKRDPIEEDVIQHLLENSNYICCICKGEKSDSYIIHHIEHYSKSQDNTYGNLAVLCPNDHELAHKEGKSLTLKLTPKQILKTKENWEKEVESQKVQRAAINGNIHEVEFLNVPRILEVCNEHFNEIPKTKYTDSLVYDELIKNDGHLNIDKISTIADNPNTPLIFFAPLGSAKLRFYYFELFKSILNRFNFKDLDELLNRTSIKEGIVGQYCFYVGGLYSKKVDQPITENSEMVKFYFKRKQFQVEWLVDPKYFASSSAKHRTSQRNVYLIYGKIMNTDIKEIEGKRKIVVDIRPYCFGLPYETKHRKPDIAYIKEYDDLFDEYEDE</sequence>
<gene>
    <name evidence="2" type="ORF">JF259_17055</name>
</gene>
<dbReference type="AlphaFoldDB" id="A0A8J7LUI2"/>
<name>A0A8J7LUI2_9FLAO</name>
<reference evidence="2" key="1">
    <citation type="submission" date="2020-12" db="EMBL/GenBank/DDBJ databases">
        <title>Snuella sp. nov., isolated from sediment in Incheon.</title>
        <authorList>
            <person name="Kim W."/>
        </authorList>
    </citation>
    <scope>NUCLEOTIDE SEQUENCE</scope>
    <source>
        <strain evidence="2">CAU 1569</strain>
    </source>
</reference>
<accession>A0A8J7LUI2</accession>
<evidence type="ECO:0000313" key="2">
    <source>
        <dbReference type="EMBL" id="MBJ6369795.1"/>
    </source>
</evidence>
<dbReference type="GO" id="GO:0003676">
    <property type="term" value="F:nucleic acid binding"/>
    <property type="evidence" value="ECO:0007669"/>
    <property type="project" value="InterPro"/>
</dbReference>
<evidence type="ECO:0000313" key="3">
    <source>
        <dbReference type="Proteomes" id="UP000610931"/>
    </source>
</evidence>
<evidence type="ECO:0000259" key="1">
    <source>
        <dbReference type="Pfam" id="PF01844"/>
    </source>
</evidence>
<dbReference type="CDD" id="cd00085">
    <property type="entry name" value="HNHc"/>
    <property type="match status" value="1"/>
</dbReference>
<dbReference type="RefSeq" id="WP_199116921.1">
    <property type="nucleotide sequence ID" value="NZ_JAELVQ010000041.1"/>
</dbReference>
<dbReference type="GO" id="GO:0008270">
    <property type="term" value="F:zinc ion binding"/>
    <property type="evidence" value="ECO:0007669"/>
    <property type="project" value="InterPro"/>
</dbReference>
<feature type="domain" description="HNH" evidence="1">
    <location>
        <begin position="75"/>
        <end position="118"/>
    </location>
</feature>
<dbReference type="Pfam" id="PF01844">
    <property type="entry name" value="HNH"/>
    <property type="match status" value="1"/>
</dbReference>